<protein>
    <submittedName>
        <fullName evidence="3">VPLPA-CTERM sorting domain-containing protein</fullName>
    </submittedName>
</protein>
<feature type="chain" id="PRO_5038702881" evidence="2">
    <location>
        <begin position="22"/>
        <end position="274"/>
    </location>
</feature>
<accession>A0A9E4N472</accession>
<feature type="signal peptide" evidence="2">
    <location>
        <begin position="1"/>
        <end position="21"/>
    </location>
</feature>
<evidence type="ECO:0000256" key="1">
    <source>
        <dbReference type="SAM" id="Phobius"/>
    </source>
</evidence>
<name>A0A9E4N472_9GAMM</name>
<dbReference type="Proteomes" id="UP000886667">
    <property type="component" value="Unassembled WGS sequence"/>
</dbReference>
<keyword evidence="1" id="KW-0812">Transmembrane</keyword>
<organism evidence="3 4">
    <name type="scientific">Candidatus Thiodiazotropha taylori</name>
    <dbReference type="NCBI Taxonomy" id="2792791"/>
    <lineage>
        <taxon>Bacteria</taxon>
        <taxon>Pseudomonadati</taxon>
        <taxon>Pseudomonadota</taxon>
        <taxon>Gammaproteobacteria</taxon>
        <taxon>Chromatiales</taxon>
        <taxon>Sedimenticolaceae</taxon>
        <taxon>Candidatus Thiodiazotropha</taxon>
    </lineage>
</organism>
<reference evidence="3" key="1">
    <citation type="journal article" date="2021" name="Proc. Natl. Acad. Sci. U.S.A.">
        <title>Global biogeography of chemosynthetic symbionts reveals both localized and globally distributed symbiont groups. .</title>
        <authorList>
            <person name="Osvatic J.T."/>
            <person name="Wilkins L.G.E."/>
            <person name="Leibrecht L."/>
            <person name="Leray M."/>
            <person name="Zauner S."/>
            <person name="Polzin J."/>
            <person name="Camacho Y."/>
            <person name="Gros O."/>
            <person name="van Gils J.A."/>
            <person name="Eisen J.A."/>
            <person name="Petersen J.M."/>
            <person name="Yuen B."/>
        </authorList>
    </citation>
    <scope>NUCLEOTIDE SEQUENCE</scope>
    <source>
        <strain evidence="3">MAGclacostrist064TRANS</strain>
    </source>
</reference>
<keyword evidence="2" id="KW-0732">Signal</keyword>
<evidence type="ECO:0000313" key="4">
    <source>
        <dbReference type="Proteomes" id="UP000886667"/>
    </source>
</evidence>
<evidence type="ECO:0000256" key="2">
    <source>
        <dbReference type="SAM" id="SignalP"/>
    </source>
</evidence>
<comment type="caution">
    <text evidence="3">The sequence shown here is derived from an EMBL/GenBank/DDBJ whole genome shotgun (WGS) entry which is preliminary data.</text>
</comment>
<keyword evidence="1" id="KW-0472">Membrane</keyword>
<proteinExistence type="predicted"/>
<evidence type="ECO:0000313" key="3">
    <source>
        <dbReference type="EMBL" id="MCG7945638.1"/>
    </source>
</evidence>
<sequence>MKKLLGMVVVVPFMTCGTANAYFVGHNCPGEWQNIYDGVTSTSCSVSLSNTDGGSSYSFASADLATGQLRASGTARNGDAFGISGLGSAILQDTITLSGLWTGDLLISMSMSVDGYFSGQYTPSQSMLGMLSLSTGSPVAMSTSRIDVAYTGDIPTVTNNFSSGSHTETVTNPSANNFSATLTADLLIPDTNPTFDIQAQLVTWAGPSGIHGSMTSNFANTANLSFTLPDGIDFTSDSGVFLSVNPVPIPAAAWLFGSGLLGFIGVSQRKRRLA</sequence>
<keyword evidence="1" id="KW-1133">Transmembrane helix</keyword>
<dbReference type="EMBL" id="JAEPCM010000135">
    <property type="protein sequence ID" value="MCG7945638.1"/>
    <property type="molecule type" value="Genomic_DNA"/>
</dbReference>
<feature type="transmembrane region" description="Helical" evidence="1">
    <location>
        <begin position="247"/>
        <end position="266"/>
    </location>
</feature>
<gene>
    <name evidence="3" type="ORF">JAZ07_04750</name>
</gene>
<dbReference type="AlphaFoldDB" id="A0A9E4N472"/>